<evidence type="ECO:0000256" key="4">
    <source>
        <dbReference type="ARBA" id="ARBA00022475"/>
    </source>
</evidence>
<evidence type="ECO:0000256" key="3">
    <source>
        <dbReference type="ARBA" id="ARBA00022449"/>
    </source>
</evidence>
<evidence type="ECO:0000256" key="6">
    <source>
        <dbReference type="ARBA" id="ARBA00022989"/>
    </source>
</evidence>
<proteinExistence type="predicted"/>
<protein>
    <recommendedName>
        <fullName evidence="9">Multidrug-efflux transporter</fullName>
    </recommendedName>
</protein>
<dbReference type="PANTHER" id="PTHR43298">
    <property type="entry name" value="MULTIDRUG RESISTANCE PROTEIN NORM-RELATED"/>
    <property type="match status" value="1"/>
</dbReference>
<keyword evidence="11" id="KW-1185">Reference proteome</keyword>
<keyword evidence="5" id="KW-0812">Transmembrane</keyword>
<evidence type="ECO:0000256" key="7">
    <source>
        <dbReference type="ARBA" id="ARBA00023065"/>
    </source>
</evidence>
<evidence type="ECO:0000313" key="10">
    <source>
        <dbReference type="EMBL" id="NSL91092.1"/>
    </source>
</evidence>
<comment type="subcellular location">
    <subcellularLocation>
        <location evidence="1">Cell membrane</location>
        <topology evidence="1">Multi-pass membrane protein</topology>
    </subcellularLocation>
</comment>
<dbReference type="PIRSF" id="PIRSF006603">
    <property type="entry name" value="DinF"/>
    <property type="match status" value="1"/>
</dbReference>
<dbReference type="GO" id="GO:0042910">
    <property type="term" value="F:xenobiotic transmembrane transporter activity"/>
    <property type="evidence" value="ECO:0007669"/>
    <property type="project" value="InterPro"/>
</dbReference>
<dbReference type="GO" id="GO:0005886">
    <property type="term" value="C:plasma membrane"/>
    <property type="evidence" value="ECO:0007669"/>
    <property type="project" value="UniProtKB-SubCell"/>
</dbReference>
<dbReference type="EMBL" id="RIAR02000001">
    <property type="protein sequence ID" value="NSL91092.1"/>
    <property type="molecule type" value="Genomic_DNA"/>
</dbReference>
<keyword evidence="6" id="KW-1133">Transmembrane helix</keyword>
<evidence type="ECO:0000256" key="8">
    <source>
        <dbReference type="ARBA" id="ARBA00023136"/>
    </source>
</evidence>
<dbReference type="Proteomes" id="UP000281028">
    <property type="component" value="Unassembled WGS sequence"/>
</dbReference>
<dbReference type="RefSeq" id="WP_127044244.1">
    <property type="nucleotide sequence ID" value="NZ_JAABOK010000010.1"/>
</dbReference>
<keyword evidence="4" id="KW-1003">Cell membrane</keyword>
<evidence type="ECO:0000256" key="5">
    <source>
        <dbReference type="ARBA" id="ARBA00022692"/>
    </source>
</evidence>
<evidence type="ECO:0000256" key="2">
    <source>
        <dbReference type="ARBA" id="ARBA00022448"/>
    </source>
</evidence>
<reference evidence="10" key="1">
    <citation type="submission" date="2020-05" db="EMBL/GenBank/DDBJ databases">
        <title>Chitinophaga laudate sp. nov., isolated from a tropical peat swamp.</title>
        <authorList>
            <person name="Goh C.B.S."/>
            <person name="Lee M.S."/>
            <person name="Parimannan S."/>
            <person name="Pasbakhsh P."/>
            <person name="Yule C.M."/>
            <person name="Rajandas H."/>
            <person name="Loke S."/>
            <person name="Croft L."/>
            <person name="Tan J.B.L."/>
        </authorList>
    </citation>
    <scope>NUCLEOTIDE SEQUENCE</scope>
    <source>
        <strain evidence="10">Mgbs1</strain>
    </source>
</reference>
<dbReference type="PANTHER" id="PTHR43298:SF2">
    <property type="entry name" value="FMN_FAD EXPORTER YEEO-RELATED"/>
    <property type="match status" value="1"/>
</dbReference>
<organism evidence="10 11">
    <name type="scientific">Chitinophaga solisilvae</name>
    <dbReference type="NCBI Taxonomy" id="1233460"/>
    <lineage>
        <taxon>Bacteria</taxon>
        <taxon>Pseudomonadati</taxon>
        <taxon>Bacteroidota</taxon>
        <taxon>Chitinophagia</taxon>
        <taxon>Chitinophagales</taxon>
        <taxon>Chitinophagaceae</taxon>
        <taxon>Chitinophaga</taxon>
    </lineage>
</organism>
<keyword evidence="2" id="KW-0813">Transport</keyword>
<dbReference type="InterPro" id="IPR002528">
    <property type="entry name" value="MATE_fam"/>
</dbReference>
<dbReference type="Pfam" id="PF01554">
    <property type="entry name" value="MatE"/>
    <property type="match status" value="2"/>
</dbReference>
<dbReference type="OrthoDB" id="9780160at2"/>
<evidence type="ECO:0000313" key="11">
    <source>
        <dbReference type="Proteomes" id="UP000281028"/>
    </source>
</evidence>
<sequence>MQLEVNNRQILRIATPICLALIIPQLNHMTNTAFLGRLGELELAANGIAGIYYLVMYMIAYGLNNGLQVLIARRAGQQQYTGIGRLFGNGLGMGTVFALLGILITLLVAPWFFSKSLHNHAILEAAVSFIRIRIWGLPFLMALNMVDAFYIGSGHSKVLVIISLCQELVNIFFDYTLIFGKLGFAPMGLNGAATASIIAECTGAAVAFSILFIRRYHIQYSLFRYWRPDWAVIKSILNVSAPLIVQFLFSIGSWFIFFIFIEHLGERPLAISNMLRSIFGFFGIFTWALAATCNTMVSNVIGQGREELVFPAIRKIVLISLGCAVTVCILVNLFPYTLLHIYTNDASLITAAIPSIRIITLSTILMAVAAVVLSGVTGTGNTRMNLLTEFTAVAGYMIYCDIVIERMKSPLHLAWGADFIYWIIIFGLSFWYLRSGRWKGKVI</sequence>
<gene>
    <name evidence="10" type="ORF">ECE50_029990</name>
</gene>
<keyword evidence="7" id="KW-0406">Ion transport</keyword>
<comment type="caution">
    <text evidence="10">The sequence shown here is derived from an EMBL/GenBank/DDBJ whole genome shotgun (WGS) entry which is preliminary data.</text>
</comment>
<dbReference type="NCBIfam" id="TIGR00797">
    <property type="entry name" value="matE"/>
    <property type="match status" value="1"/>
</dbReference>
<evidence type="ECO:0000256" key="9">
    <source>
        <dbReference type="ARBA" id="ARBA00031636"/>
    </source>
</evidence>
<dbReference type="CDD" id="cd13133">
    <property type="entry name" value="MATE_like_7"/>
    <property type="match status" value="1"/>
</dbReference>
<keyword evidence="8" id="KW-0472">Membrane</keyword>
<dbReference type="InterPro" id="IPR048279">
    <property type="entry name" value="MdtK-like"/>
</dbReference>
<dbReference type="AlphaFoldDB" id="A0A3S1AWM3"/>
<evidence type="ECO:0000256" key="1">
    <source>
        <dbReference type="ARBA" id="ARBA00004651"/>
    </source>
</evidence>
<name>A0A3S1AWM3_9BACT</name>
<dbReference type="GO" id="GO:0015297">
    <property type="term" value="F:antiporter activity"/>
    <property type="evidence" value="ECO:0007669"/>
    <property type="project" value="UniProtKB-KW"/>
</dbReference>
<accession>A0A3S1AWM3</accession>
<dbReference type="InterPro" id="IPR050222">
    <property type="entry name" value="MATE_MdtK"/>
</dbReference>
<dbReference type="GO" id="GO:0006811">
    <property type="term" value="P:monoatomic ion transport"/>
    <property type="evidence" value="ECO:0007669"/>
    <property type="project" value="UniProtKB-KW"/>
</dbReference>
<keyword evidence="3" id="KW-0050">Antiport</keyword>